<dbReference type="EMBL" id="MN739974">
    <property type="protein sequence ID" value="QHT80583.1"/>
    <property type="molecule type" value="Genomic_DNA"/>
</dbReference>
<keyword evidence="1" id="KW-1133">Transmembrane helix</keyword>
<evidence type="ECO:0000313" key="2">
    <source>
        <dbReference type="EMBL" id="QHT80583.1"/>
    </source>
</evidence>
<evidence type="ECO:0000256" key="1">
    <source>
        <dbReference type="SAM" id="Phobius"/>
    </source>
</evidence>
<organism evidence="2">
    <name type="scientific">viral metagenome</name>
    <dbReference type="NCBI Taxonomy" id="1070528"/>
    <lineage>
        <taxon>unclassified sequences</taxon>
        <taxon>metagenomes</taxon>
        <taxon>organismal metagenomes</taxon>
    </lineage>
</organism>
<reference evidence="2" key="1">
    <citation type="journal article" date="2020" name="Nature">
        <title>Giant virus diversity and host interactions through global metagenomics.</title>
        <authorList>
            <person name="Schulz F."/>
            <person name="Roux S."/>
            <person name="Paez-Espino D."/>
            <person name="Jungbluth S."/>
            <person name="Walsh D.A."/>
            <person name="Denef V.J."/>
            <person name="McMahon K.D."/>
            <person name="Konstantinidis K.T."/>
            <person name="Eloe-Fadrosh E.A."/>
            <person name="Kyrpides N.C."/>
            <person name="Woyke T."/>
        </authorList>
    </citation>
    <scope>NUCLEOTIDE SEQUENCE</scope>
    <source>
        <strain evidence="2">GVMAG-M-3300023184-121</strain>
    </source>
</reference>
<feature type="transmembrane region" description="Helical" evidence="1">
    <location>
        <begin position="6"/>
        <end position="23"/>
    </location>
</feature>
<keyword evidence="1" id="KW-0472">Membrane</keyword>
<name>A0A6C0HKS0_9ZZZZ</name>
<proteinExistence type="predicted"/>
<accession>A0A6C0HKS0</accession>
<keyword evidence="1" id="KW-0812">Transmembrane</keyword>
<protein>
    <submittedName>
        <fullName evidence="2">Uncharacterized protein</fullName>
    </submittedName>
</protein>
<dbReference type="AlphaFoldDB" id="A0A6C0HKS0"/>
<sequence length="136" mass="15352">MTPVFIGILVVSAILVLMNLKFLQQSVMKLSSPAPLQEGFEEKKDTSDYIMDYPPNGPSPADVYTEHPYHLLRDILPTASSGPAMSSRSCYETDFEQATSKTGTYRQLTNNFKRSYPDNCSTWNQNLLLSFYKPTL</sequence>